<organism evidence="12 13">
    <name type="scientific">Nitrogeniibacter mangrovi</name>
    <dbReference type="NCBI Taxonomy" id="2016596"/>
    <lineage>
        <taxon>Bacteria</taxon>
        <taxon>Pseudomonadati</taxon>
        <taxon>Pseudomonadota</taxon>
        <taxon>Betaproteobacteria</taxon>
        <taxon>Rhodocyclales</taxon>
        <taxon>Zoogloeaceae</taxon>
        <taxon>Nitrogeniibacter</taxon>
    </lineage>
</organism>
<protein>
    <recommendedName>
        <fullName evidence="3">Type II secretion system core protein G</fullName>
    </recommendedName>
</protein>
<keyword evidence="7 10" id="KW-0812">Transmembrane</keyword>
<evidence type="ECO:0000256" key="3">
    <source>
        <dbReference type="ARBA" id="ARBA00020042"/>
    </source>
</evidence>
<dbReference type="InterPro" id="IPR012902">
    <property type="entry name" value="N_methyl_site"/>
</dbReference>
<feature type="domain" description="Type II secretion system protein GspG C-terminal" evidence="11">
    <location>
        <begin position="34"/>
        <end position="139"/>
    </location>
</feature>
<dbReference type="InterPro" id="IPR013545">
    <property type="entry name" value="T2SS_protein-GspG_C"/>
</dbReference>
<dbReference type="NCBIfam" id="TIGR02532">
    <property type="entry name" value="IV_pilin_GFxxxE"/>
    <property type="match status" value="1"/>
</dbReference>
<evidence type="ECO:0000256" key="4">
    <source>
        <dbReference type="ARBA" id="ARBA00022475"/>
    </source>
</evidence>
<keyword evidence="13" id="KW-1185">Reference proteome</keyword>
<dbReference type="Pfam" id="PF08334">
    <property type="entry name" value="T2SSG"/>
    <property type="match status" value="1"/>
</dbReference>
<comment type="similarity">
    <text evidence="2">Belongs to the GSP G family.</text>
</comment>
<dbReference type="Proteomes" id="UP000501991">
    <property type="component" value="Chromosome"/>
</dbReference>
<dbReference type="NCBIfam" id="TIGR01710">
    <property type="entry name" value="typeII_sec_gspG"/>
    <property type="match status" value="1"/>
</dbReference>
<dbReference type="PROSITE" id="PS00409">
    <property type="entry name" value="PROKAR_NTER_METHYL"/>
    <property type="match status" value="1"/>
</dbReference>
<dbReference type="GO" id="GO:0005886">
    <property type="term" value="C:plasma membrane"/>
    <property type="evidence" value="ECO:0007669"/>
    <property type="project" value="UniProtKB-SubCell"/>
</dbReference>
<reference evidence="12 13" key="1">
    <citation type="submission" date="2020-02" db="EMBL/GenBank/DDBJ databases">
        <title>Nitrogenibacter mangrovi gen. nov., sp. nov. isolated from mangrove sediment, a denitrifying betaproteobacterium.</title>
        <authorList>
            <person name="Liao H."/>
            <person name="Tian Y."/>
        </authorList>
    </citation>
    <scope>NUCLEOTIDE SEQUENCE [LARGE SCALE GENOMIC DNA]</scope>
    <source>
        <strain evidence="12 13">M9-3-2</strain>
    </source>
</reference>
<dbReference type="InterPro" id="IPR010054">
    <property type="entry name" value="Type2_sec_GspG"/>
</dbReference>
<name>A0A6C1BB49_9RHOO</name>
<keyword evidence="9 10" id="KW-0472">Membrane</keyword>
<evidence type="ECO:0000256" key="8">
    <source>
        <dbReference type="ARBA" id="ARBA00022989"/>
    </source>
</evidence>
<evidence type="ECO:0000256" key="10">
    <source>
        <dbReference type="SAM" id="Phobius"/>
    </source>
</evidence>
<dbReference type="InterPro" id="IPR045584">
    <property type="entry name" value="Pilin-like"/>
</dbReference>
<evidence type="ECO:0000256" key="5">
    <source>
        <dbReference type="ARBA" id="ARBA00022481"/>
    </source>
</evidence>
<keyword evidence="5" id="KW-0488">Methylation</keyword>
<keyword evidence="4" id="KW-1003">Cell membrane</keyword>
<evidence type="ECO:0000256" key="2">
    <source>
        <dbReference type="ARBA" id="ARBA00009984"/>
    </source>
</evidence>
<dbReference type="PANTHER" id="PTHR30093:SF44">
    <property type="entry name" value="TYPE II SECRETION SYSTEM CORE PROTEIN G"/>
    <property type="match status" value="1"/>
</dbReference>
<evidence type="ECO:0000256" key="6">
    <source>
        <dbReference type="ARBA" id="ARBA00022519"/>
    </source>
</evidence>
<proteinExistence type="inferred from homology"/>
<dbReference type="SUPFAM" id="SSF54523">
    <property type="entry name" value="Pili subunits"/>
    <property type="match status" value="1"/>
</dbReference>
<evidence type="ECO:0000259" key="11">
    <source>
        <dbReference type="Pfam" id="PF08334"/>
    </source>
</evidence>
<sequence length="144" mass="15636">MPMSARPSEAGFTLLELLVVIVVMGMLAAVVTPQVMNMFSGAKSDTARLQIDTLATAVNYYKLDTGGYPTLEQGLDVLAHRPANLRQWRGPYVRKPEHLLDPWGNPYHYAIPGKSGAFDIYTLGADNRDGGEGEDADIGVVKSN</sequence>
<dbReference type="Gene3D" id="3.30.700.10">
    <property type="entry name" value="Glycoprotein, Type 4 Pilin"/>
    <property type="match status" value="1"/>
</dbReference>
<feature type="transmembrane region" description="Helical" evidence="10">
    <location>
        <begin position="12"/>
        <end position="31"/>
    </location>
</feature>
<dbReference type="GO" id="GO:0015628">
    <property type="term" value="P:protein secretion by the type II secretion system"/>
    <property type="evidence" value="ECO:0007669"/>
    <property type="project" value="InterPro"/>
</dbReference>
<gene>
    <name evidence="12" type="primary">gspG</name>
    <name evidence="12" type="ORF">G3580_18270</name>
</gene>
<dbReference type="InterPro" id="IPR000983">
    <property type="entry name" value="Bac_GSPG_pilin"/>
</dbReference>
<dbReference type="PANTHER" id="PTHR30093">
    <property type="entry name" value="GENERAL SECRETION PATHWAY PROTEIN G"/>
    <property type="match status" value="1"/>
</dbReference>
<accession>A0A6C1BB49</accession>
<evidence type="ECO:0000313" key="12">
    <source>
        <dbReference type="EMBL" id="QID19928.1"/>
    </source>
</evidence>
<comment type="subcellular location">
    <subcellularLocation>
        <location evidence="1">Cell inner membrane</location>
        <topology evidence="1">Single-pass membrane protein</topology>
    </subcellularLocation>
</comment>
<dbReference type="EMBL" id="CP048836">
    <property type="protein sequence ID" value="QID19928.1"/>
    <property type="molecule type" value="Genomic_DNA"/>
</dbReference>
<dbReference type="Pfam" id="PF07963">
    <property type="entry name" value="N_methyl"/>
    <property type="match status" value="1"/>
</dbReference>
<dbReference type="PRINTS" id="PR00813">
    <property type="entry name" value="BCTERIALGSPG"/>
</dbReference>
<dbReference type="AlphaFoldDB" id="A0A6C1BB49"/>
<evidence type="ECO:0000313" key="13">
    <source>
        <dbReference type="Proteomes" id="UP000501991"/>
    </source>
</evidence>
<evidence type="ECO:0000256" key="1">
    <source>
        <dbReference type="ARBA" id="ARBA00004377"/>
    </source>
</evidence>
<keyword evidence="6" id="KW-0997">Cell inner membrane</keyword>
<evidence type="ECO:0000256" key="7">
    <source>
        <dbReference type="ARBA" id="ARBA00022692"/>
    </source>
</evidence>
<dbReference type="KEGG" id="azq:G3580_18270"/>
<dbReference type="GO" id="GO:0015627">
    <property type="term" value="C:type II protein secretion system complex"/>
    <property type="evidence" value="ECO:0007669"/>
    <property type="project" value="InterPro"/>
</dbReference>
<evidence type="ECO:0000256" key="9">
    <source>
        <dbReference type="ARBA" id="ARBA00023136"/>
    </source>
</evidence>
<keyword evidence="8 10" id="KW-1133">Transmembrane helix</keyword>